<sequence length="90" mass="10084">MQIHTLLVALLAGVATAATIETRQSATYVSQHNASKKPVPIKLYTMPVALGWYHKAGPHAEQLVDIRAVAYSTRMKETWRMVDSVSREYQ</sequence>
<evidence type="ECO:0000313" key="3">
    <source>
        <dbReference type="Proteomes" id="UP000298493"/>
    </source>
</evidence>
<name>A0A4Z1PDK4_9PEZI</name>
<organism evidence="2 3">
    <name type="scientific">Venturia nashicola</name>
    <dbReference type="NCBI Taxonomy" id="86259"/>
    <lineage>
        <taxon>Eukaryota</taxon>
        <taxon>Fungi</taxon>
        <taxon>Dikarya</taxon>
        <taxon>Ascomycota</taxon>
        <taxon>Pezizomycotina</taxon>
        <taxon>Dothideomycetes</taxon>
        <taxon>Pleosporomycetidae</taxon>
        <taxon>Venturiales</taxon>
        <taxon>Venturiaceae</taxon>
        <taxon>Venturia</taxon>
    </lineage>
</organism>
<comment type="caution">
    <text evidence="2">The sequence shown here is derived from an EMBL/GenBank/DDBJ whole genome shotgun (WGS) entry which is preliminary data.</text>
</comment>
<keyword evidence="3" id="KW-1185">Reference proteome</keyword>
<dbReference type="AlphaFoldDB" id="A0A4Z1PDK4"/>
<feature type="chain" id="PRO_5021485608" evidence="1">
    <location>
        <begin position="18"/>
        <end position="90"/>
    </location>
</feature>
<gene>
    <name evidence="2" type="ORF">E6O75_ATG07406</name>
</gene>
<dbReference type="EMBL" id="SNSC02000011">
    <property type="protein sequence ID" value="TID19946.1"/>
    <property type="molecule type" value="Genomic_DNA"/>
</dbReference>
<reference evidence="2 3" key="1">
    <citation type="submission" date="2019-04" db="EMBL/GenBank/DDBJ databases">
        <title>High contiguity whole genome sequence and gene annotation resource for two Venturia nashicola isolates.</title>
        <authorList>
            <person name="Prokchorchik M."/>
            <person name="Won K."/>
            <person name="Lee Y."/>
            <person name="Choi E.D."/>
            <person name="Segonzac C."/>
            <person name="Sohn K.H."/>
        </authorList>
    </citation>
    <scope>NUCLEOTIDE SEQUENCE [LARGE SCALE GENOMIC DNA]</scope>
    <source>
        <strain evidence="2 3">PRI2</strain>
    </source>
</reference>
<proteinExistence type="predicted"/>
<feature type="signal peptide" evidence="1">
    <location>
        <begin position="1"/>
        <end position="17"/>
    </location>
</feature>
<keyword evidence="1" id="KW-0732">Signal</keyword>
<evidence type="ECO:0000256" key="1">
    <source>
        <dbReference type="SAM" id="SignalP"/>
    </source>
</evidence>
<evidence type="ECO:0000313" key="2">
    <source>
        <dbReference type="EMBL" id="TID19946.1"/>
    </source>
</evidence>
<accession>A0A4Z1PDK4</accession>
<dbReference type="Proteomes" id="UP000298493">
    <property type="component" value="Unassembled WGS sequence"/>
</dbReference>
<protein>
    <submittedName>
        <fullName evidence="2">Uncharacterized protein</fullName>
    </submittedName>
</protein>